<reference evidence="2" key="1">
    <citation type="journal article" date="2017" name="Nat. Ecol. Evol.">
        <title>Genome expansion and lineage-specific genetic innovations in the forest pathogenic fungi Armillaria.</title>
        <authorList>
            <person name="Sipos G."/>
            <person name="Prasanna A.N."/>
            <person name="Walter M.C."/>
            <person name="O'Connor E."/>
            <person name="Balint B."/>
            <person name="Krizsan K."/>
            <person name="Kiss B."/>
            <person name="Hess J."/>
            <person name="Varga T."/>
            <person name="Slot J."/>
            <person name="Riley R."/>
            <person name="Boka B."/>
            <person name="Rigling D."/>
            <person name="Barry K."/>
            <person name="Lee J."/>
            <person name="Mihaltcheva S."/>
            <person name="LaButti K."/>
            <person name="Lipzen A."/>
            <person name="Waldron R."/>
            <person name="Moloney N.M."/>
            <person name="Sperisen C."/>
            <person name="Kredics L."/>
            <person name="Vagvoelgyi C."/>
            <person name="Patrignani A."/>
            <person name="Fitzpatrick D."/>
            <person name="Nagy I."/>
            <person name="Doyle S."/>
            <person name="Anderson J.B."/>
            <person name="Grigoriev I.V."/>
            <person name="Gueldener U."/>
            <person name="Muensterkoetter M."/>
            <person name="Nagy L.G."/>
        </authorList>
    </citation>
    <scope>NUCLEOTIDE SEQUENCE [LARGE SCALE GENOMIC DNA]</scope>
    <source>
        <strain evidence="2">Ar21-2</strain>
    </source>
</reference>
<sequence length="402" mass="44899">MPSIVRQSFMATFPGINRTWKAVYAPIASQDIYIPSLAYIYYLCDIAGRQKSVIYHDLIPRLTRTITCFVDLRENVEESAAKEVYDLLMRLPNDIGLKALFPQVPSISFGLSWIGNTGIYDWTYMCPLQTWILSQDCVVALGPPSSLKCTILECALRGSLGAIIRIIRGCLMVFYILTKPCLQSSTENTAVQHFEAVDPLLIFNLEVNETMRVAEPFDGECSAQYPSVMLGNRLSKKRDELSVTSSGQPLLYGNTLKLLFERVRANVDIRRLLDDAPPTRYRKSGTISVTGAQRSFFVPSIVVAFSSPPSSVFLGPCFLTPPPSNGLWEYLAKLQIAQGYLPLMDWAMATCTCNQLRCPTTYLLNDRSTVLRRIMVSKGDSEIGVAMVLTRTPAVSWPPFLE</sequence>
<accession>A0A2H3EPN2</accession>
<name>A0A2H3EPN2_ARMGA</name>
<dbReference type="InParanoid" id="A0A2H3EPN2"/>
<keyword evidence="2" id="KW-1185">Reference proteome</keyword>
<dbReference type="OrthoDB" id="2836053at2759"/>
<dbReference type="Proteomes" id="UP000217790">
    <property type="component" value="Unassembled WGS sequence"/>
</dbReference>
<dbReference type="AlphaFoldDB" id="A0A2H3EPN2"/>
<dbReference type="EMBL" id="KZ293644">
    <property type="protein sequence ID" value="PBL04439.1"/>
    <property type="molecule type" value="Genomic_DNA"/>
</dbReference>
<gene>
    <name evidence="1" type="ORF">ARMGADRAFT_1022854</name>
</gene>
<evidence type="ECO:0000313" key="2">
    <source>
        <dbReference type="Proteomes" id="UP000217790"/>
    </source>
</evidence>
<evidence type="ECO:0000313" key="1">
    <source>
        <dbReference type="EMBL" id="PBL04439.1"/>
    </source>
</evidence>
<organism evidence="1 2">
    <name type="scientific">Armillaria gallica</name>
    <name type="common">Bulbous honey fungus</name>
    <name type="synonym">Armillaria bulbosa</name>
    <dbReference type="NCBI Taxonomy" id="47427"/>
    <lineage>
        <taxon>Eukaryota</taxon>
        <taxon>Fungi</taxon>
        <taxon>Dikarya</taxon>
        <taxon>Basidiomycota</taxon>
        <taxon>Agaricomycotina</taxon>
        <taxon>Agaricomycetes</taxon>
        <taxon>Agaricomycetidae</taxon>
        <taxon>Agaricales</taxon>
        <taxon>Marasmiineae</taxon>
        <taxon>Physalacriaceae</taxon>
        <taxon>Armillaria</taxon>
    </lineage>
</organism>
<proteinExistence type="predicted"/>
<protein>
    <submittedName>
        <fullName evidence="1">Uncharacterized protein</fullName>
    </submittedName>
</protein>